<name>A0ABD0KGM0_9CAEN</name>
<protein>
    <submittedName>
        <fullName evidence="1">Uncharacterized protein</fullName>
    </submittedName>
</protein>
<evidence type="ECO:0000313" key="1">
    <source>
        <dbReference type="EMBL" id="KAK7486126.1"/>
    </source>
</evidence>
<sequence>MYKLSGRRQFRQEPNPRVSLGFLTLHECSPALPPAEEAARNHGVPAAGAWRGIGPLMRLIFSRNPIVTRHRLPLKLNFNKERQLPVTHEVIAPAVQHSTFYFSLFCGEESRKGEALSCS</sequence>
<accession>A0ABD0KGM0</accession>
<dbReference type="Proteomes" id="UP001519460">
    <property type="component" value="Unassembled WGS sequence"/>
</dbReference>
<dbReference type="EMBL" id="JACVVK020000183">
    <property type="protein sequence ID" value="KAK7486126.1"/>
    <property type="molecule type" value="Genomic_DNA"/>
</dbReference>
<comment type="caution">
    <text evidence="1">The sequence shown here is derived from an EMBL/GenBank/DDBJ whole genome shotgun (WGS) entry which is preliminary data.</text>
</comment>
<proteinExistence type="predicted"/>
<keyword evidence="2" id="KW-1185">Reference proteome</keyword>
<evidence type="ECO:0000313" key="2">
    <source>
        <dbReference type="Proteomes" id="UP001519460"/>
    </source>
</evidence>
<dbReference type="AlphaFoldDB" id="A0ABD0KGM0"/>
<organism evidence="1 2">
    <name type="scientific">Batillaria attramentaria</name>
    <dbReference type="NCBI Taxonomy" id="370345"/>
    <lineage>
        <taxon>Eukaryota</taxon>
        <taxon>Metazoa</taxon>
        <taxon>Spiralia</taxon>
        <taxon>Lophotrochozoa</taxon>
        <taxon>Mollusca</taxon>
        <taxon>Gastropoda</taxon>
        <taxon>Caenogastropoda</taxon>
        <taxon>Sorbeoconcha</taxon>
        <taxon>Cerithioidea</taxon>
        <taxon>Batillariidae</taxon>
        <taxon>Batillaria</taxon>
    </lineage>
</organism>
<reference evidence="1 2" key="1">
    <citation type="journal article" date="2023" name="Sci. Data">
        <title>Genome assembly of the Korean intertidal mud-creeper Batillaria attramentaria.</title>
        <authorList>
            <person name="Patra A.K."/>
            <person name="Ho P.T."/>
            <person name="Jun S."/>
            <person name="Lee S.J."/>
            <person name="Kim Y."/>
            <person name="Won Y.J."/>
        </authorList>
    </citation>
    <scope>NUCLEOTIDE SEQUENCE [LARGE SCALE GENOMIC DNA]</scope>
    <source>
        <strain evidence="1">Wonlab-2016</strain>
    </source>
</reference>
<gene>
    <name evidence="1" type="ORF">BaRGS_00022592</name>
</gene>